<gene>
    <name evidence="3" type="ORF">ACFQ0E_17925</name>
</gene>
<reference evidence="4" key="1">
    <citation type="journal article" date="2019" name="Int. J. Syst. Evol. Microbiol.">
        <title>The Global Catalogue of Microorganisms (GCM) 10K type strain sequencing project: providing services to taxonomists for standard genome sequencing and annotation.</title>
        <authorList>
            <consortium name="The Broad Institute Genomics Platform"/>
            <consortium name="The Broad Institute Genome Sequencing Center for Infectious Disease"/>
            <person name="Wu L."/>
            <person name="Ma J."/>
        </authorList>
    </citation>
    <scope>NUCLEOTIDE SEQUENCE [LARGE SCALE GENOMIC DNA]</scope>
    <source>
        <strain evidence="4">CCUG 55585</strain>
    </source>
</reference>
<dbReference type="RefSeq" id="WP_386826177.1">
    <property type="nucleotide sequence ID" value="NZ_JBHTIF010000005.1"/>
</dbReference>
<evidence type="ECO:0000256" key="1">
    <source>
        <dbReference type="SAM" id="Phobius"/>
    </source>
</evidence>
<keyword evidence="1" id="KW-1133">Transmembrane helix</keyword>
<keyword evidence="1" id="KW-0812">Transmembrane</keyword>
<keyword evidence="4" id="KW-1185">Reference proteome</keyword>
<accession>A0ABW2YGJ7</accession>
<proteinExistence type="predicted"/>
<evidence type="ECO:0000313" key="4">
    <source>
        <dbReference type="Proteomes" id="UP001597110"/>
    </source>
</evidence>
<keyword evidence="1" id="KW-0472">Membrane</keyword>
<evidence type="ECO:0000313" key="3">
    <source>
        <dbReference type="EMBL" id="MFD0727477.1"/>
    </source>
</evidence>
<protein>
    <submittedName>
        <fullName evidence="3">BatD family protein</fullName>
    </submittedName>
</protein>
<sequence length="583" mass="63013">MRRACPQRVGRLAGIALLLCLALAWTTAAQAQVRAWLEPDRIALDETTELSIEIDGISAHGLPDLSLLSQDFRVLDQGVAQQVDLSNGQLNLRIIMRMRLQPRREGVLQVPILQIGNGTTPPLRLVVGPPKTPVPKAVAPDDPALAAQPLFLESKLDTPSPYVQQTVGYTVRLYYEAGSLIDGRLDQDAPDGASLQQLGEDMQHTLRVGDRFYKVLERRYLLIPERPGTLTVPPARFQGRSLGVFGDPFDTARQEVRARGRPQTLQVKPIPPAAPQPWLPLRALSLRYLETPRSLRAGESATVTVELHADGATTSQLPALELKTGEGARVFPDQARRNDRFLEGRPLGTITRRFAVLSSRAGTLRVSAPRITWWDAQAGVARVASLPDIVLDVAPGKVTTAAGSTESAQARNPRASDWPRWLPRGAWLVATVVLVLLWIGTVWWAWRLLMRHRAQQDAAAGRPSAMPGDTHGATLQAQASIPASAPSTPDWSRALAEGDPALLLRALCALASPAAADADALRERLADPAQREAVAGLQRACWGDGDRAAAVATARTAFASGPRWRAASAARPGDAALPPLYPD</sequence>
<dbReference type="InterPro" id="IPR025738">
    <property type="entry name" value="BatD"/>
</dbReference>
<dbReference type="Pfam" id="PF13584">
    <property type="entry name" value="BatD"/>
    <property type="match status" value="1"/>
</dbReference>
<dbReference type="Proteomes" id="UP001597110">
    <property type="component" value="Unassembled WGS sequence"/>
</dbReference>
<feature type="signal peptide" evidence="2">
    <location>
        <begin position="1"/>
        <end position="31"/>
    </location>
</feature>
<dbReference type="EMBL" id="JBHTIF010000005">
    <property type="protein sequence ID" value="MFD0727477.1"/>
    <property type="molecule type" value="Genomic_DNA"/>
</dbReference>
<organism evidence="3 4">
    <name type="scientific">Lysobacter brunescens</name>
    <dbReference type="NCBI Taxonomy" id="262323"/>
    <lineage>
        <taxon>Bacteria</taxon>
        <taxon>Pseudomonadati</taxon>
        <taxon>Pseudomonadota</taxon>
        <taxon>Gammaproteobacteria</taxon>
        <taxon>Lysobacterales</taxon>
        <taxon>Lysobacteraceae</taxon>
        <taxon>Lysobacter</taxon>
    </lineage>
</organism>
<name>A0ABW2YGJ7_9GAMM</name>
<comment type="caution">
    <text evidence="3">The sequence shown here is derived from an EMBL/GenBank/DDBJ whole genome shotgun (WGS) entry which is preliminary data.</text>
</comment>
<keyword evidence="2" id="KW-0732">Signal</keyword>
<dbReference type="PANTHER" id="PTHR40940">
    <property type="entry name" value="PROTEIN BATD-RELATED"/>
    <property type="match status" value="1"/>
</dbReference>
<dbReference type="PANTHER" id="PTHR40940:SF1">
    <property type="entry name" value="PROTEIN BATD"/>
    <property type="match status" value="1"/>
</dbReference>
<feature type="chain" id="PRO_5046439884" evidence="2">
    <location>
        <begin position="32"/>
        <end position="583"/>
    </location>
</feature>
<feature type="transmembrane region" description="Helical" evidence="1">
    <location>
        <begin position="426"/>
        <end position="446"/>
    </location>
</feature>
<evidence type="ECO:0000256" key="2">
    <source>
        <dbReference type="SAM" id="SignalP"/>
    </source>
</evidence>